<gene>
    <name evidence="2" type="ORF">TPC1_16201</name>
</gene>
<name>A0A146K872_9EUKA</name>
<evidence type="ECO:0000259" key="1">
    <source>
        <dbReference type="Pfam" id="PF00085"/>
    </source>
</evidence>
<feature type="non-terminal residue" evidence="2">
    <location>
        <position position="1"/>
    </location>
</feature>
<proteinExistence type="predicted"/>
<dbReference type="SUPFAM" id="SSF52833">
    <property type="entry name" value="Thioredoxin-like"/>
    <property type="match status" value="1"/>
</dbReference>
<dbReference type="Pfam" id="PF00085">
    <property type="entry name" value="Thioredoxin"/>
    <property type="match status" value="1"/>
</dbReference>
<dbReference type="CDD" id="cd02961">
    <property type="entry name" value="PDI_a_family"/>
    <property type="match status" value="1"/>
</dbReference>
<organism evidence="2">
    <name type="scientific">Trepomonas sp. PC1</name>
    <dbReference type="NCBI Taxonomy" id="1076344"/>
    <lineage>
        <taxon>Eukaryota</taxon>
        <taxon>Metamonada</taxon>
        <taxon>Diplomonadida</taxon>
        <taxon>Hexamitidae</taxon>
        <taxon>Hexamitinae</taxon>
        <taxon>Trepomonas</taxon>
    </lineage>
</organism>
<feature type="non-terminal residue" evidence="2">
    <location>
        <position position="93"/>
    </location>
</feature>
<evidence type="ECO:0000313" key="2">
    <source>
        <dbReference type="EMBL" id="JAP91995.1"/>
    </source>
</evidence>
<feature type="domain" description="Thioredoxin" evidence="1">
    <location>
        <begin position="13"/>
        <end position="89"/>
    </location>
</feature>
<dbReference type="AlphaFoldDB" id="A0A146K872"/>
<reference evidence="2" key="1">
    <citation type="submission" date="2015-07" db="EMBL/GenBank/DDBJ databases">
        <title>Adaptation to a free-living lifestyle via gene acquisitions in the diplomonad Trepomonas sp. PC1.</title>
        <authorList>
            <person name="Xu F."/>
            <person name="Jerlstrom-Hultqvist J."/>
            <person name="Kolisko M."/>
            <person name="Simpson A.G.B."/>
            <person name="Roger A.J."/>
            <person name="Svard S.G."/>
            <person name="Andersson J.O."/>
        </authorList>
    </citation>
    <scope>NUCLEOTIDE SEQUENCE</scope>
    <source>
        <strain evidence="2">PC1</strain>
    </source>
</reference>
<protein>
    <submittedName>
        <fullName evidence="2">Thioredoxin domain-containing protein</fullName>
    </submittedName>
</protein>
<accession>A0A146K872</accession>
<dbReference type="Gene3D" id="3.40.30.10">
    <property type="entry name" value="Glutaredoxin"/>
    <property type="match status" value="1"/>
</dbReference>
<sequence length="93" mass="11103">TIVKLNLNVYLLYWCGHCQQMVSITDELDNNYLISQYNINKINCLTSGFLCYKQRIFEFPTIQIENEEGVVLYKYFGPRNKQQIQKWLQTISK</sequence>
<dbReference type="InterPro" id="IPR013766">
    <property type="entry name" value="Thioredoxin_domain"/>
</dbReference>
<dbReference type="InterPro" id="IPR036249">
    <property type="entry name" value="Thioredoxin-like_sf"/>
</dbReference>
<dbReference type="EMBL" id="GDID01004611">
    <property type="protein sequence ID" value="JAP91995.1"/>
    <property type="molecule type" value="Transcribed_RNA"/>
</dbReference>